<dbReference type="InterPro" id="IPR009078">
    <property type="entry name" value="Ferritin-like_SF"/>
</dbReference>
<gene>
    <name evidence="4" type="ORF">BWY04_01021</name>
</gene>
<evidence type="ECO:0000256" key="1">
    <source>
        <dbReference type="ARBA" id="ARBA00033738"/>
    </source>
</evidence>
<evidence type="ECO:0000259" key="3">
    <source>
        <dbReference type="Pfam" id="PF02915"/>
    </source>
</evidence>
<proteinExistence type="predicted"/>
<dbReference type="GO" id="GO:0016491">
    <property type="term" value="F:oxidoreductase activity"/>
    <property type="evidence" value="ECO:0007669"/>
    <property type="project" value="InterPro"/>
</dbReference>
<evidence type="ECO:0000256" key="2">
    <source>
        <dbReference type="ARBA" id="ARBA00033787"/>
    </source>
</evidence>
<dbReference type="EMBL" id="MWDB01000023">
    <property type="protein sequence ID" value="OQB41135.1"/>
    <property type="molecule type" value="Genomic_DNA"/>
</dbReference>
<dbReference type="Proteomes" id="UP000485621">
    <property type="component" value="Unassembled WGS sequence"/>
</dbReference>
<name>A0A1V5ZLT4_9BACT</name>
<dbReference type="SUPFAM" id="SSF47240">
    <property type="entry name" value="Ferritin-like"/>
    <property type="match status" value="1"/>
</dbReference>
<dbReference type="Pfam" id="PF02915">
    <property type="entry name" value="Rubrerythrin"/>
    <property type="match status" value="1"/>
</dbReference>
<dbReference type="PANTHER" id="PTHR37165">
    <property type="entry name" value="PEPTIDASE U56 FAMILY"/>
    <property type="match status" value="1"/>
</dbReference>
<dbReference type="Gene3D" id="1.20.1260.10">
    <property type="match status" value="1"/>
</dbReference>
<comment type="caution">
    <text evidence="4">The sequence shown here is derived from an EMBL/GenBank/DDBJ whole genome shotgun (WGS) entry which is preliminary data.</text>
</comment>
<protein>
    <recommendedName>
        <fullName evidence="3">Rubrerythrin diiron-binding domain-containing protein</fullName>
    </recommendedName>
</protein>
<feature type="domain" description="Rubrerythrin diiron-binding" evidence="3">
    <location>
        <begin position="28"/>
        <end position="89"/>
    </location>
</feature>
<organism evidence="4">
    <name type="scientific">candidate division CPR1 bacterium ADurb.Bin160</name>
    <dbReference type="NCBI Taxonomy" id="1852826"/>
    <lineage>
        <taxon>Bacteria</taxon>
        <taxon>candidate division CPR1</taxon>
    </lineage>
</organism>
<dbReference type="InterPro" id="IPR003251">
    <property type="entry name" value="Rr_diiron-bd_dom"/>
</dbReference>
<dbReference type="PANTHER" id="PTHR37165:SF1">
    <property type="entry name" value="TYPE 1 ENCAPSULIN SHELL PROTEIN"/>
    <property type="match status" value="1"/>
</dbReference>
<evidence type="ECO:0000313" key="4">
    <source>
        <dbReference type="EMBL" id="OQB41135.1"/>
    </source>
</evidence>
<dbReference type="GO" id="GO:0046872">
    <property type="term" value="F:metal ion binding"/>
    <property type="evidence" value="ECO:0007669"/>
    <property type="project" value="InterPro"/>
</dbReference>
<sequence>MADFSNPFALKNFENGKNLSKSEIIGALRLAMNLENEAVQVYRFIAANCGFFNVEKIMKDLANEEVVHIGELIRLIFELDENEQELYTKGFREVEKMLKNKK</sequence>
<reference evidence="4" key="1">
    <citation type="submission" date="2017-02" db="EMBL/GenBank/DDBJ databases">
        <title>Delving into the versatile metabolic prowess of the omnipresent phylum Bacteroidetes.</title>
        <authorList>
            <person name="Nobu M.K."/>
            <person name="Mei R."/>
            <person name="Narihiro T."/>
            <person name="Kuroda K."/>
            <person name="Liu W.-T."/>
        </authorList>
    </citation>
    <scope>NUCLEOTIDE SEQUENCE</scope>
    <source>
        <strain evidence="4">ADurb.Bin160</strain>
    </source>
</reference>
<dbReference type="InterPro" id="IPR051429">
    <property type="entry name" value="Encapsulin_nc"/>
</dbReference>
<dbReference type="InterPro" id="IPR012347">
    <property type="entry name" value="Ferritin-like"/>
</dbReference>
<keyword evidence="2" id="KW-1284">Encapsulin nanocompartment</keyword>
<comment type="subcellular location">
    <subcellularLocation>
        <location evidence="1">Encapsulin nanocompartment</location>
    </subcellularLocation>
</comment>
<dbReference type="GO" id="GO:0140737">
    <property type="term" value="C:encapsulin nanocompartment"/>
    <property type="evidence" value="ECO:0007669"/>
    <property type="project" value="UniProtKB-SubCell"/>
</dbReference>
<dbReference type="AlphaFoldDB" id="A0A1V5ZLT4"/>
<accession>A0A1V5ZLT4</accession>